<organism evidence="1 2">
    <name type="scientific">Palleronia caenipelagi</name>
    <dbReference type="NCBI Taxonomy" id="2489174"/>
    <lineage>
        <taxon>Bacteria</taxon>
        <taxon>Pseudomonadati</taxon>
        <taxon>Pseudomonadota</taxon>
        <taxon>Alphaproteobacteria</taxon>
        <taxon>Rhodobacterales</taxon>
        <taxon>Roseobacteraceae</taxon>
        <taxon>Palleronia</taxon>
    </lineage>
</organism>
<dbReference type="RefSeq" id="WP_142834739.1">
    <property type="nucleotide sequence ID" value="NZ_VFSV01000015.1"/>
</dbReference>
<dbReference type="EMBL" id="VFSV01000015">
    <property type="protein sequence ID" value="TRD19830.1"/>
    <property type="molecule type" value="Genomic_DNA"/>
</dbReference>
<dbReference type="InterPro" id="IPR036412">
    <property type="entry name" value="HAD-like_sf"/>
</dbReference>
<dbReference type="SUPFAM" id="SSF56784">
    <property type="entry name" value="HAD-like"/>
    <property type="match status" value="1"/>
</dbReference>
<dbReference type="Gene3D" id="3.40.50.1000">
    <property type="entry name" value="HAD superfamily/HAD-like"/>
    <property type="match status" value="1"/>
</dbReference>
<evidence type="ECO:0000313" key="1">
    <source>
        <dbReference type="EMBL" id="TRD19830.1"/>
    </source>
</evidence>
<dbReference type="InterPro" id="IPR023214">
    <property type="entry name" value="HAD_sf"/>
</dbReference>
<dbReference type="Gene3D" id="1.10.150.240">
    <property type="entry name" value="Putative phosphatase, domain 2"/>
    <property type="match status" value="1"/>
</dbReference>
<dbReference type="PANTHER" id="PTHR43611:SF3">
    <property type="entry name" value="FLAVIN MONONUCLEOTIDE HYDROLASE 1, CHLOROPLATIC"/>
    <property type="match status" value="1"/>
</dbReference>
<dbReference type="InterPro" id="IPR006439">
    <property type="entry name" value="HAD-SF_hydro_IA"/>
</dbReference>
<proteinExistence type="predicted"/>
<accession>A0A547Q095</accession>
<gene>
    <name evidence="1" type="ORF">FEV53_10320</name>
</gene>
<dbReference type="PANTHER" id="PTHR43611">
    <property type="entry name" value="ALPHA-D-GLUCOSE 1-PHOSPHATE PHOSPHATASE"/>
    <property type="match status" value="1"/>
</dbReference>
<dbReference type="PRINTS" id="PR00413">
    <property type="entry name" value="HADHALOGNASE"/>
</dbReference>
<dbReference type="Pfam" id="PF00702">
    <property type="entry name" value="Hydrolase"/>
    <property type="match status" value="1"/>
</dbReference>
<dbReference type="OrthoDB" id="9807742at2"/>
<name>A0A547Q095_9RHOB</name>
<dbReference type="CDD" id="cd02603">
    <property type="entry name" value="HAD_sEH-N_like"/>
    <property type="match status" value="1"/>
</dbReference>
<evidence type="ECO:0000313" key="2">
    <source>
        <dbReference type="Proteomes" id="UP000318590"/>
    </source>
</evidence>
<dbReference type="Proteomes" id="UP000318590">
    <property type="component" value="Unassembled WGS sequence"/>
</dbReference>
<comment type="caution">
    <text evidence="1">The sequence shown here is derived from an EMBL/GenBank/DDBJ whole genome shotgun (WGS) entry which is preliminary data.</text>
</comment>
<dbReference type="AlphaFoldDB" id="A0A547Q095"/>
<sequence>MTPELVVFDIGMVLLNWDPDGFYDRAIGPEARQRLFAEVPLSEANESIDNGAPWHETIEALAADHPEWSHEILAWRDHWHLMATPLIPDSVHLLRELRGRGIACWALTNFGRETFDLAQELYPPLAEFDGTIVSGRLKLMKPDPAIYEALEEASGVSGDRILFTDDRAENIAAAADRGWRTHLFTHSAGFAARLQAEGLLPADALRP</sequence>
<reference evidence="1 2" key="1">
    <citation type="submission" date="2019-06" db="EMBL/GenBank/DDBJ databases">
        <title>Paenimaribius caenipelagi gen. nov., sp. nov., isolated from a tidal flat.</title>
        <authorList>
            <person name="Yoon J.-H."/>
        </authorList>
    </citation>
    <scope>NUCLEOTIDE SEQUENCE [LARGE SCALE GENOMIC DNA]</scope>
    <source>
        <strain evidence="1 2">JBTF-M29</strain>
    </source>
</reference>
<keyword evidence="2" id="KW-1185">Reference proteome</keyword>
<protein>
    <submittedName>
        <fullName evidence="1">HAD family phosphatase</fullName>
    </submittedName>
</protein>
<dbReference type="InterPro" id="IPR023198">
    <property type="entry name" value="PGP-like_dom2"/>
</dbReference>
<dbReference type="NCBIfam" id="TIGR01509">
    <property type="entry name" value="HAD-SF-IA-v3"/>
    <property type="match status" value="1"/>
</dbReference>